<reference evidence="2 3" key="1">
    <citation type="submission" date="2023-10" db="EMBL/GenBank/DDBJ databases">
        <title>Complete Genome Sequence of Limnobacter thiooxidans CS-K2T, Isolated from freshwater lake sediments in Bavaria, Germany.</title>
        <authorList>
            <person name="Naruki M."/>
            <person name="Watanabe A."/>
            <person name="Warashina T."/>
            <person name="Morita T."/>
            <person name="Arakawa K."/>
        </authorList>
    </citation>
    <scope>NUCLEOTIDE SEQUENCE [LARGE SCALE GENOMIC DNA]</scope>
    <source>
        <strain evidence="2 3">CS-K2</strain>
    </source>
</reference>
<evidence type="ECO:0000256" key="1">
    <source>
        <dbReference type="SAM" id="SignalP"/>
    </source>
</evidence>
<dbReference type="AlphaFoldDB" id="A0AA86J2P4"/>
<protein>
    <recommendedName>
        <fullName evidence="4">Tetratricopeptide repeat protein</fullName>
    </recommendedName>
</protein>
<keyword evidence="1" id="KW-0732">Signal</keyword>
<name>A0AA86J2P4_9BURK</name>
<evidence type="ECO:0008006" key="4">
    <source>
        <dbReference type="Google" id="ProtNLM"/>
    </source>
</evidence>
<sequence>MKKYLNKFALGLITLTQFAWAAPSEEVQRLQTEWAQAMYQDSGKAKETHLGKLAEQSRSLVAQNPKDADALIWQGIVLGSYAGNVGGLGALSLVKEAKVSLESAIALNPKALDGSAYTSLGSLYYQVPGWPLGFGDDKKAEEFLKLGLSVNPNGIDPNYFYGDFLFRDGRTADAEAALKKALQAPARPGRESADEGRRKEINALLAKIKSGKS</sequence>
<evidence type="ECO:0000313" key="2">
    <source>
        <dbReference type="EMBL" id="BET26596.1"/>
    </source>
</evidence>
<dbReference type="Gene3D" id="1.25.40.10">
    <property type="entry name" value="Tetratricopeptide repeat domain"/>
    <property type="match status" value="1"/>
</dbReference>
<dbReference type="InterPro" id="IPR011990">
    <property type="entry name" value="TPR-like_helical_dom_sf"/>
</dbReference>
<organism evidence="2 3">
    <name type="scientific">Limnobacter thiooxidans</name>
    <dbReference type="NCBI Taxonomy" id="131080"/>
    <lineage>
        <taxon>Bacteria</taxon>
        <taxon>Pseudomonadati</taxon>
        <taxon>Pseudomonadota</taxon>
        <taxon>Betaproteobacteria</taxon>
        <taxon>Burkholderiales</taxon>
        <taxon>Burkholderiaceae</taxon>
        <taxon>Limnobacter</taxon>
    </lineage>
</organism>
<dbReference type="Proteomes" id="UP001329151">
    <property type="component" value="Chromosome"/>
</dbReference>
<proteinExistence type="predicted"/>
<gene>
    <name evidence="2" type="ORF">RGQ30_20970</name>
</gene>
<dbReference type="RefSeq" id="WP_130555944.1">
    <property type="nucleotide sequence ID" value="NZ_AP028947.1"/>
</dbReference>
<keyword evidence="3" id="KW-1185">Reference proteome</keyword>
<accession>A0AA86J2P4</accession>
<feature type="chain" id="PRO_5041734422" description="Tetratricopeptide repeat protein" evidence="1">
    <location>
        <begin position="22"/>
        <end position="213"/>
    </location>
</feature>
<evidence type="ECO:0000313" key="3">
    <source>
        <dbReference type="Proteomes" id="UP001329151"/>
    </source>
</evidence>
<feature type="signal peptide" evidence="1">
    <location>
        <begin position="1"/>
        <end position="21"/>
    </location>
</feature>
<dbReference type="EMBL" id="AP028947">
    <property type="protein sequence ID" value="BET26596.1"/>
    <property type="molecule type" value="Genomic_DNA"/>
</dbReference>
<dbReference type="SUPFAM" id="SSF48452">
    <property type="entry name" value="TPR-like"/>
    <property type="match status" value="1"/>
</dbReference>
<dbReference type="KEGG" id="lto:RGQ30_20970"/>